<dbReference type="EMBL" id="QNUX01000001">
    <property type="protein sequence ID" value="RBN51876.1"/>
    <property type="molecule type" value="Genomic_DNA"/>
</dbReference>
<evidence type="ECO:0000313" key="2">
    <source>
        <dbReference type="Proteomes" id="UP000253676"/>
    </source>
</evidence>
<name>A0A366B4D6_9FLAO</name>
<dbReference type="AlphaFoldDB" id="A0A366B4D6"/>
<accession>A0A366B4D6</accession>
<dbReference type="RefSeq" id="WP_113633495.1">
    <property type="nucleotide sequence ID" value="NZ_QNUX01000001.1"/>
</dbReference>
<keyword evidence="2" id="KW-1185">Reference proteome</keyword>
<dbReference type="OrthoDB" id="1249795at2"/>
<sequence>MINELIEKTNKEEFYQNDNIYLINTKSEIGEHNVAEFTFIIEERDIYGNMAKSTLWKIISNRTIEFKNFHNSNLLPYVKIKIIENHPLLWNFHEDNYECVLNGFPEKPNEFIGDLHFEFENLTGNWLNLNEFIHNIKEYYKMNNSTTISIPKSVKDIFEKVCLKHKVEFNIENIKKNHKKGYTNRPNAKLLIFGNEEVCPNDYNLFQPYIIAESFMVTKIE</sequence>
<reference evidence="1 2" key="1">
    <citation type="submission" date="2018-07" db="EMBL/GenBank/DDBJ databases">
        <title>Complete genome sequence of Flavobacterium psychrolimnae LMG 22018.</title>
        <authorList>
            <person name="Kim D.-U."/>
        </authorList>
    </citation>
    <scope>NUCLEOTIDE SEQUENCE [LARGE SCALE GENOMIC DNA]</scope>
    <source>
        <strain evidence="1 2">LMG 22018</strain>
    </source>
</reference>
<gene>
    <name evidence="1" type="ORF">DR980_01555</name>
</gene>
<organism evidence="1 2">
    <name type="scientific">Flavobacterium psychrolimnae</name>
    <dbReference type="NCBI Taxonomy" id="249351"/>
    <lineage>
        <taxon>Bacteria</taxon>
        <taxon>Pseudomonadati</taxon>
        <taxon>Bacteroidota</taxon>
        <taxon>Flavobacteriia</taxon>
        <taxon>Flavobacteriales</taxon>
        <taxon>Flavobacteriaceae</taxon>
        <taxon>Flavobacterium</taxon>
    </lineage>
</organism>
<dbReference type="Proteomes" id="UP000253676">
    <property type="component" value="Unassembled WGS sequence"/>
</dbReference>
<comment type="caution">
    <text evidence="1">The sequence shown here is derived from an EMBL/GenBank/DDBJ whole genome shotgun (WGS) entry which is preliminary data.</text>
</comment>
<proteinExistence type="predicted"/>
<protein>
    <submittedName>
        <fullName evidence="1">Uncharacterized protein</fullName>
    </submittedName>
</protein>
<evidence type="ECO:0000313" key="1">
    <source>
        <dbReference type="EMBL" id="RBN51876.1"/>
    </source>
</evidence>